<comment type="function">
    <text evidence="12 13">Catalyzes the ATP-dependent phosphorylation of L-homoserine to L-homoserine phosphate.</text>
</comment>
<keyword evidence="10 13" id="KW-0067">ATP-binding</keyword>
<proteinExistence type="inferred from homology"/>
<dbReference type="GO" id="GO:0004413">
    <property type="term" value="F:homoserine kinase activity"/>
    <property type="evidence" value="ECO:0007669"/>
    <property type="project" value="UniProtKB-UniRule"/>
</dbReference>
<keyword evidence="9 13" id="KW-0418">Kinase</keyword>
<reference evidence="16" key="2">
    <citation type="journal article" date="2021" name="PeerJ">
        <title>Extensive microbial diversity within the chicken gut microbiome revealed by metagenomics and culture.</title>
        <authorList>
            <person name="Gilroy R."/>
            <person name="Ravi A."/>
            <person name="Getino M."/>
            <person name="Pursley I."/>
            <person name="Horton D.L."/>
            <person name="Alikhan N.F."/>
            <person name="Baker D."/>
            <person name="Gharbi K."/>
            <person name="Hall N."/>
            <person name="Watson M."/>
            <person name="Adriaenssens E.M."/>
            <person name="Foster-Nyarko E."/>
            <person name="Jarju S."/>
            <person name="Secka A."/>
            <person name="Antonio M."/>
            <person name="Oren A."/>
            <person name="Chaudhuri R.R."/>
            <person name="La Ragione R."/>
            <person name="Hildebrand F."/>
            <person name="Pallen M.J."/>
        </authorList>
    </citation>
    <scope>NUCLEOTIDE SEQUENCE</scope>
    <source>
        <strain evidence="16">CHK154-7741</strain>
    </source>
</reference>
<evidence type="ECO:0000256" key="13">
    <source>
        <dbReference type="HAMAP-Rule" id="MF_00384"/>
    </source>
</evidence>
<dbReference type="EC" id="2.7.1.39" evidence="3 13"/>
<dbReference type="InterPro" id="IPR000870">
    <property type="entry name" value="Homoserine_kinase"/>
</dbReference>
<dbReference type="Pfam" id="PF08544">
    <property type="entry name" value="GHMP_kinases_C"/>
    <property type="match status" value="1"/>
</dbReference>
<protein>
    <recommendedName>
        <fullName evidence="4 13">Homoserine kinase</fullName>
        <shortName evidence="13">HK</shortName>
        <shortName evidence="13">HSK</shortName>
        <ecNumber evidence="3 13">2.7.1.39</ecNumber>
    </recommendedName>
</protein>
<dbReference type="Proteomes" id="UP000886748">
    <property type="component" value="Unassembled WGS sequence"/>
</dbReference>
<dbReference type="HAMAP" id="MF_00384">
    <property type="entry name" value="Homoser_kinase"/>
    <property type="match status" value="1"/>
</dbReference>
<keyword evidence="6 13" id="KW-0808">Transferase</keyword>
<dbReference type="PRINTS" id="PR00958">
    <property type="entry name" value="HOMSERKINASE"/>
</dbReference>
<comment type="subcellular location">
    <subcellularLocation>
        <location evidence="13">Cytoplasm</location>
    </subcellularLocation>
</comment>
<gene>
    <name evidence="13" type="primary">thrB</name>
    <name evidence="16" type="ORF">IAD26_05995</name>
</gene>
<dbReference type="PANTHER" id="PTHR20861:SF1">
    <property type="entry name" value="HOMOSERINE KINASE"/>
    <property type="match status" value="1"/>
</dbReference>
<accession>A0A9D1N103</accession>
<feature type="binding site" evidence="13">
    <location>
        <begin position="94"/>
        <end position="104"/>
    </location>
    <ligand>
        <name>ATP</name>
        <dbReference type="ChEBI" id="CHEBI:30616"/>
    </ligand>
</feature>
<evidence type="ECO:0000256" key="7">
    <source>
        <dbReference type="ARBA" id="ARBA00022697"/>
    </source>
</evidence>
<evidence type="ECO:0000256" key="11">
    <source>
        <dbReference type="ARBA" id="ARBA00049375"/>
    </source>
</evidence>
<dbReference type="PIRSF" id="PIRSF000676">
    <property type="entry name" value="Homoser_kin"/>
    <property type="match status" value="1"/>
</dbReference>
<dbReference type="GO" id="GO:0005524">
    <property type="term" value="F:ATP binding"/>
    <property type="evidence" value="ECO:0007669"/>
    <property type="project" value="UniProtKB-UniRule"/>
</dbReference>
<dbReference type="InterPro" id="IPR006203">
    <property type="entry name" value="GHMP_knse_ATP-bd_CS"/>
</dbReference>
<evidence type="ECO:0000259" key="14">
    <source>
        <dbReference type="Pfam" id="PF00288"/>
    </source>
</evidence>
<sequence>MKVSVKVPATTANLGPGFDCLGLALPIYNTITVEETIMPGTGIEINIIDETNEQDIISIPTDENNIVYKAIELLYNSIGQSPSELKITIKTQIPIARGLGSSAAVIVGGLIAANELLGRPADEAALLSIATEIENHPDNITPAVVGGFVVSSLEEDGSVIYSKMNWPKDWNITVCIPDYELSTSIARSVLPAQVPMKDAIFNLKHVGMLVQAVNTHDEKLMKAALDDRLHQQYREKLIPGLKEIKEALKHEENVMGVVISGAGPAILVISYGNNLDKIRQTVSDVWLDLNVKSKILTLQVESNGAQIID</sequence>
<feature type="domain" description="GHMP kinase C-terminal" evidence="15">
    <location>
        <begin position="211"/>
        <end position="284"/>
    </location>
</feature>
<dbReference type="Gene3D" id="3.30.230.10">
    <property type="match status" value="1"/>
</dbReference>
<dbReference type="InterPro" id="IPR020568">
    <property type="entry name" value="Ribosomal_Su5_D2-typ_SF"/>
</dbReference>
<dbReference type="InterPro" id="IPR036554">
    <property type="entry name" value="GHMP_kinase_C_sf"/>
</dbReference>
<dbReference type="EMBL" id="DVOD01000045">
    <property type="protein sequence ID" value="HIU92671.1"/>
    <property type="molecule type" value="Genomic_DNA"/>
</dbReference>
<dbReference type="InterPro" id="IPR014721">
    <property type="entry name" value="Ribsml_uS5_D2-typ_fold_subgr"/>
</dbReference>
<dbReference type="GO" id="GO:0009088">
    <property type="term" value="P:threonine biosynthetic process"/>
    <property type="evidence" value="ECO:0007669"/>
    <property type="project" value="UniProtKB-UniRule"/>
</dbReference>
<evidence type="ECO:0000256" key="10">
    <source>
        <dbReference type="ARBA" id="ARBA00022840"/>
    </source>
</evidence>
<comment type="similarity">
    <text evidence="2 13">Belongs to the GHMP kinase family. Homoserine kinase subfamily.</text>
</comment>
<evidence type="ECO:0000256" key="1">
    <source>
        <dbReference type="ARBA" id="ARBA00005015"/>
    </source>
</evidence>
<dbReference type="AlphaFoldDB" id="A0A9D1N103"/>
<dbReference type="InterPro" id="IPR006204">
    <property type="entry name" value="GHMP_kinase_N_dom"/>
</dbReference>
<dbReference type="GO" id="GO:0005737">
    <property type="term" value="C:cytoplasm"/>
    <property type="evidence" value="ECO:0007669"/>
    <property type="project" value="UniProtKB-SubCell"/>
</dbReference>
<evidence type="ECO:0000313" key="17">
    <source>
        <dbReference type="Proteomes" id="UP000886748"/>
    </source>
</evidence>
<evidence type="ECO:0000313" key="16">
    <source>
        <dbReference type="EMBL" id="HIU92671.1"/>
    </source>
</evidence>
<evidence type="ECO:0000256" key="5">
    <source>
        <dbReference type="ARBA" id="ARBA00022605"/>
    </source>
</evidence>
<evidence type="ECO:0000256" key="12">
    <source>
        <dbReference type="ARBA" id="ARBA00049954"/>
    </source>
</evidence>
<dbReference type="InterPro" id="IPR013750">
    <property type="entry name" value="GHMP_kinase_C_dom"/>
</dbReference>
<reference evidence="16" key="1">
    <citation type="submission" date="2020-10" db="EMBL/GenBank/DDBJ databases">
        <authorList>
            <person name="Gilroy R."/>
        </authorList>
    </citation>
    <scope>NUCLEOTIDE SEQUENCE</scope>
    <source>
        <strain evidence="16">CHK154-7741</strain>
    </source>
</reference>
<evidence type="ECO:0000256" key="2">
    <source>
        <dbReference type="ARBA" id="ARBA00007370"/>
    </source>
</evidence>
<keyword evidence="5 13" id="KW-0028">Amino-acid biosynthesis</keyword>
<organism evidence="16 17">
    <name type="scientific">Candidatus Limenecus avicola</name>
    <dbReference type="NCBI Taxonomy" id="2840847"/>
    <lineage>
        <taxon>Bacteria</taxon>
        <taxon>Bacillati</taxon>
        <taxon>Bacillota</taxon>
        <taxon>Clostridia</taxon>
        <taxon>Eubacteriales</taxon>
        <taxon>Clostridiaceae</taxon>
        <taxon>Clostridiaceae incertae sedis</taxon>
        <taxon>Candidatus Limenecus</taxon>
    </lineage>
</organism>
<keyword evidence="7 13" id="KW-0791">Threonine biosynthesis</keyword>
<evidence type="ECO:0000256" key="8">
    <source>
        <dbReference type="ARBA" id="ARBA00022741"/>
    </source>
</evidence>
<dbReference type="NCBIfam" id="TIGR00191">
    <property type="entry name" value="thrB"/>
    <property type="match status" value="1"/>
</dbReference>
<keyword evidence="8 13" id="KW-0547">Nucleotide-binding</keyword>
<name>A0A9D1N103_9CLOT</name>
<comment type="catalytic activity">
    <reaction evidence="11 13">
        <text>L-homoserine + ATP = O-phospho-L-homoserine + ADP + H(+)</text>
        <dbReference type="Rhea" id="RHEA:13985"/>
        <dbReference type="ChEBI" id="CHEBI:15378"/>
        <dbReference type="ChEBI" id="CHEBI:30616"/>
        <dbReference type="ChEBI" id="CHEBI:57476"/>
        <dbReference type="ChEBI" id="CHEBI:57590"/>
        <dbReference type="ChEBI" id="CHEBI:456216"/>
        <dbReference type="EC" id="2.7.1.39"/>
    </reaction>
</comment>
<dbReference type="PANTHER" id="PTHR20861">
    <property type="entry name" value="HOMOSERINE/4-DIPHOSPHOCYTIDYL-2-C-METHYL-D-ERYTHRITOL KINASE"/>
    <property type="match status" value="1"/>
</dbReference>
<dbReference type="Pfam" id="PF00288">
    <property type="entry name" value="GHMP_kinases_N"/>
    <property type="match status" value="1"/>
</dbReference>
<dbReference type="NCBIfam" id="NF002288">
    <property type="entry name" value="PRK01212.1-4"/>
    <property type="match status" value="1"/>
</dbReference>
<keyword evidence="13" id="KW-0963">Cytoplasm</keyword>
<evidence type="ECO:0000256" key="4">
    <source>
        <dbReference type="ARBA" id="ARBA00017858"/>
    </source>
</evidence>
<comment type="caution">
    <text evidence="16">The sequence shown here is derived from an EMBL/GenBank/DDBJ whole genome shotgun (WGS) entry which is preliminary data.</text>
</comment>
<dbReference type="SUPFAM" id="SSF54211">
    <property type="entry name" value="Ribosomal protein S5 domain 2-like"/>
    <property type="match status" value="1"/>
</dbReference>
<evidence type="ECO:0000256" key="6">
    <source>
        <dbReference type="ARBA" id="ARBA00022679"/>
    </source>
</evidence>
<feature type="domain" description="GHMP kinase N-terminal" evidence="14">
    <location>
        <begin position="65"/>
        <end position="147"/>
    </location>
</feature>
<dbReference type="PROSITE" id="PS00627">
    <property type="entry name" value="GHMP_KINASES_ATP"/>
    <property type="match status" value="1"/>
</dbReference>
<dbReference type="SUPFAM" id="SSF55060">
    <property type="entry name" value="GHMP Kinase, C-terminal domain"/>
    <property type="match status" value="1"/>
</dbReference>
<evidence type="ECO:0000256" key="9">
    <source>
        <dbReference type="ARBA" id="ARBA00022777"/>
    </source>
</evidence>
<evidence type="ECO:0000259" key="15">
    <source>
        <dbReference type="Pfam" id="PF08544"/>
    </source>
</evidence>
<evidence type="ECO:0000256" key="3">
    <source>
        <dbReference type="ARBA" id="ARBA00012078"/>
    </source>
</evidence>
<dbReference type="Gene3D" id="3.30.70.890">
    <property type="entry name" value="GHMP kinase, C-terminal domain"/>
    <property type="match status" value="1"/>
</dbReference>
<comment type="pathway">
    <text evidence="1 13">Amino-acid biosynthesis; L-threonine biosynthesis; L-threonine from L-aspartate: step 4/5.</text>
</comment>